<protein>
    <recommendedName>
        <fullName evidence="3">Scramblase</fullName>
    </recommendedName>
</protein>
<sequence length="238" mass="26349">MAFSRHKAEESPVDPVNWADVQTFLVSSVERPETVKRKRAVWGKPAIRVARGPKDMRVLAPCAFLGSVETQHIQRSALPGLDVARPEHTLYEDADGGCLLCYVEPPVETDGGEQQYIVRDDAGQVIGTLTRVPPRRPFKHTWRIEQPDHPEIVGRNEWVSGDAKEIAGRVAGRFLGGVFNAVGDLGAEGGDQRTKPRSLDWRAADKIVMVSEGSERMTVRAGWVDRRLAFAFALVGDR</sequence>
<organism evidence="1 2">
    <name type="scientific">Streptomyces incanus</name>
    <dbReference type="NCBI Taxonomy" id="887453"/>
    <lineage>
        <taxon>Bacteria</taxon>
        <taxon>Bacillati</taxon>
        <taxon>Actinomycetota</taxon>
        <taxon>Actinomycetes</taxon>
        <taxon>Kitasatosporales</taxon>
        <taxon>Streptomycetaceae</taxon>
        <taxon>Streptomyces</taxon>
    </lineage>
</organism>
<evidence type="ECO:0000313" key="1">
    <source>
        <dbReference type="EMBL" id="MFC5674852.1"/>
    </source>
</evidence>
<proteinExistence type="predicted"/>
<reference evidence="2" key="1">
    <citation type="journal article" date="2019" name="Int. J. Syst. Evol. Microbiol.">
        <title>The Global Catalogue of Microorganisms (GCM) 10K type strain sequencing project: providing services to taxonomists for standard genome sequencing and annotation.</title>
        <authorList>
            <consortium name="The Broad Institute Genomics Platform"/>
            <consortium name="The Broad Institute Genome Sequencing Center for Infectious Disease"/>
            <person name="Wu L."/>
            <person name="Ma J."/>
        </authorList>
    </citation>
    <scope>NUCLEOTIDE SEQUENCE [LARGE SCALE GENOMIC DNA]</scope>
    <source>
        <strain evidence="2">JCM 13852</strain>
    </source>
</reference>
<keyword evidence="2" id="KW-1185">Reference proteome</keyword>
<gene>
    <name evidence="1" type="ORF">ACFP2V_33775</name>
</gene>
<dbReference type="EMBL" id="JBHSPC010000130">
    <property type="protein sequence ID" value="MFC5674852.1"/>
    <property type="molecule type" value="Genomic_DNA"/>
</dbReference>
<name>A0ABW0XZ15_9ACTN</name>
<dbReference type="Proteomes" id="UP001596183">
    <property type="component" value="Unassembled WGS sequence"/>
</dbReference>
<evidence type="ECO:0008006" key="3">
    <source>
        <dbReference type="Google" id="ProtNLM"/>
    </source>
</evidence>
<dbReference type="RefSeq" id="WP_381219091.1">
    <property type="nucleotide sequence ID" value="NZ_JBHSPC010000130.1"/>
</dbReference>
<comment type="caution">
    <text evidence="1">The sequence shown here is derived from an EMBL/GenBank/DDBJ whole genome shotgun (WGS) entry which is preliminary data.</text>
</comment>
<accession>A0ABW0XZ15</accession>
<evidence type="ECO:0000313" key="2">
    <source>
        <dbReference type="Proteomes" id="UP001596183"/>
    </source>
</evidence>